<proteinExistence type="predicted"/>
<dbReference type="SUPFAM" id="SSF49299">
    <property type="entry name" value="PKD domain"/>
    <property type="match status" value="1"/>
</dbReference>
<dbReference type="InterPro" id="IPR035986">
    <property type="entry name" value="PKD_dom_sf"/>
</dbReference>
<protein>
    <submittedName>
        <fullName evidence="2">Chitinase</fullName>
    </submittedName>
</protein>
<dbReference type="EMBL" id="FWWU01000007">
    <property type="protein sequence ID" value="SMB83781.1"/>
    <property type="molecule type" value="Genomic_DNA"/>
</dbReference>
<evidence type="ECO:0000313" key="3">
    <source>
        <dbReference type="Proteomes" id="UP000192582"/>
    </source>
</evidence>
<keyword evidence="1" id="KW-0732">Signal</keyword>
<dbReference type="Proteomes" id="UP000192582">
    <property type="component" value="Unassembled WGS sequence"/>
</dbReference>
<reference evidence="2 3" key="1">
    <citation type="submission" date="2017-04" db="EMBL/GenBank/DDBJ databases">
        <authorList>
            <person name="Afonso C.L."/>
            <person name="Miller P.J."/>
            <person name="Scott M.A."/>
            <person name="Spackman E."/>
            <person name="Goraichik I."/>
            <person name="Dimitrov K.M."/>
            <person name="Suarez D.L."/>
            <person name="Swayne D.E."/>
        </authorList>
    </citation>
    <scope>NUCLEOTIDE SEQUENCE [LARGE SCALE GENOMIC DNA]</scope>
    <source>
        <strain evidence="2 3">KR-140</strain>
    </source>
</reference>
<dbReference type="Gene3D" id="2.60.40.10">
    <property type="entry name" value="Immunoglobulins"/>
    <property type="match status" value="1"/>
</dbReference>
<feature type="chain" id="PRO_5013343150" evidence="1">
    <location>
        <begin position="21"/>
        <end position="141"/>
    </location>
</feature>
<dbReference type="AlphaFoldDB" id="A0A1W1USI5"/>
<dbReference type="Pfam" id="PF17957">
    <property type="entry name" value="Big_7"/>
    <property type="match status" value="1"/>
</dbReference>
<keyword evidence="3" id="KW-1185">Reference proteome</keyword>
<accession>A0A1W1USI5</accession>
<dbReference type="OrthoDB" id="71555at2"/>
<evidence type="ECO:0000313" key="2">
    <source>
        <dbReference type="EMBL" id="SMB83781.1"/>
    </source>
</evidence>
<sequence length="141" mass="14287">MTYRLSTLLLMGAVGLSACGSGGPTPTQDTVAPTVGLSASPGTLTSPGDVTLTATASDNVGVTKVEFYDGTTLLSTDSTAPYTFIQLQTATSNGTHRYTARAYDAAGNSTASAEQNVTVNIASGPPAGVWDTAAWDTATFQ</sequence>
<dbReference type="STRING" id="695939.SAMN00790413_04889"/>
<dbReference type="PROSITE" id="PS51257">
    <property type="entry name" value="PROKAR_LIPOPROTEIN"/>
    <property type="match status" value="1"/>
</dbReference>
<organism evidence="2 3">
    <name type="scientific">Deinococcus hopiensis KR-140</name>
    <dbReference type="NCBI Taxonomy" id="695939"/>
    <lineage>
        <taxon>Bacteria</taxon>
        <taxon>Thermotogati</taxon>
        <taxon>Deinococcota</taxon>
        <taxon>Deinococci</taxon>
        <taxon>Deinococcales</taxon>
        <taxon>Deinococcaceae</taxon>
        <taxon>Deinococcus</taxon>
    </lineage>
</organism>
<feature type="signal peptide" evidence="1">
    <location>
        <begin position="1"/>
        <end position="20"/>
    </location>
</feature>
<name>A0A1W1USI5_9DEIO</name>
<gene>
    <name evidence="2" type="ORF">SAMN00790413_04889</name>
</gene>
<dbReference type="InterPro" id="IPR013783">
    <property type="entry name" value="Ig-like_fold"/>
</dbReference>
<dbReference type="RefSeq" id="WP_084046576.1">
    <property type="nucleotide sequence ID" value="NZ_FWWU01000007.1"/>
</dbReference>
<evidence type="ECO:0000256" key="1">
    <source>
        <dbReference type="SAM" id="SignalP"/>
    </source>
</evidence>